<dbReference type="EMBL" id="SIXC01000008">
    <property type="protein sequence ID" value="TBH79523.1"/>
    <property type="molecule type" value="Genomic_DNA"/>
</dbReference>
<evidence type="ECO:0000313" key="1">
    <source>
        <dbReference type="EMBL" id="TBH79523.1"/>
    </source>
</evidence>
<keyword evidence="2" id="KW-1185">Reference proteome</keyword>
<dbReference type="AlphaFoldDB" id="A0A6H3F4P1"/>
<accession>A0A6H3F4P1</accession>
<organism evidence="1 2">
    <name type="scientific">Desulfovibrio legallii</name>
    <dbReference type="NCBI Taxonomy" id="571438"/>
    <lineage>
        <taxon>Bacteria</taxon>
        <taxon>Pseudomonadati</taxon>
        <taxon>Thermodesulfobacteriota</taxon>
        <taxon>Desulfovibrionia</taxon>
        <taxon>Desulfovibrionales</taxon>
        <taxon>Desulfovibrionaceae</taxon>
        <taxon>Desulfovibrio</taxon>
    </lineage>
</organism>
<gene>
    <name evidence="1" type="ORF">EB812_07995</name>
</gene>
<evidence type="ECO:0000313" key="2">
    <source>
        <dbReference type="Proteomes" id="UP000292919"/>
    </source>
</evidence>
<reference evidence="1 2" key="1">
    <citation type="submission" date="2018-12" db="EMBL/GenBank/DDBJ databases">
        <title>First genome draft of Desulfovibrio legallis sp. nov.</title>
        <authorList>
            <person name="Ben Dhia O."/>
            <person name="Najjari A."/>
            <person name="Ferjani R."/>
            <person name="Fhoula I."/>
            <person name="Fardeau M.-L."/>
            <person name="Boudabbous A."/>
            <person name="Ouzari H.I."/>
        </authorList>
    </citation>
    <scope>NUCLEOTIDE SEQUENCE [LARGE SCALE GENOMIC DNA]</scope>
    <source>
        <strain evidence="1 2">H1T</strain>
    </source>
</reference>
<sequence length="627" mass="68409">MQTIVRSGLVMQQQRDHDLLVDAQNRYTNAMTAFSTEAETSRTGEKARGFTRDFTGRSGETRDETAAWLRENGGSGNALRAFTGWAEGRAVQGLAGASRFEHGQMLAHGKDMFEQRIQGITDGLERDPAAFGDAAGQLEEAFTMGVGQGLFRPEEAKARLHDAREKLSLTAFDNMYAMDRGRAMGSMEALGLTPAQQAKAKKRYQADVRSDAAQARAAANERKAELLSTIEDDDYTAKMTGDVSSLMKTASELRRLGDAKRAEILERRASVYENNQVAIRESNAQTLPDLAESINGLHTELRTLQTQGAEADARKMRQLDAEISTRTDIYQHRAALFLKNPMGQALQGEAPQQITEANVTRLMAKQEAMGAGVPGFVPRPMTAENAADVNARWTQSTDAAAKAGMLETLRAQYGRHLPAVLEQAKLPSALLAVAPVLDALAPAQISRMVLAAEAKDKDLPSPSKDQKDQLANSPVLRVLRHTGDVMYRSGAQMAFATKTARAWEHYAAAGGDPSGLDDAFWTLEGPGYAIAAPRKIVTKDQESALEAGLDAVVRDHLSAINTGKTPQARTKALREQSLWRNGTWVYDADGYFLFVDAATGQGVERLHRDEIVRRAGDPRAYNLMESD</sequence>
<comment type="caution">
    <text evidence="1">The sequence shown here is derived from an EMBL/GenBank/DDBJ whole genome shotgun (WGS) entry which is preliminary data.</text>
</comment>
<dbReference type="RefSeq" id="WP_130958021.1">
    <property type="nucleotide sequence ID" value="NZ_DBFBQU010000199.1"/>
</dbReference>
<protein>
    <submittedName>
        <fullName evidence="1">Uncharacterized protein</fullName>
    </submittedName>
</protein>
<name>A0A6H3F4P1_9BACT</name>
<proteinExistence type="predicted"/>
<dbReference type="Proteomes" id="UP000292919">
    <property type="component" value="Unassembled WGS sequence"/>
</dbReference>